<feature type="transmembrane region" description="Helical" evidence="15">
    <location>
        <begin position="40"/>
        <end position="60"/>
    </location>
</feature>
<dbReference type="GO" id="GO:0005975">
    <property type="term" value="P:carbohydrate metabolic process"/>
    <property type="evidence" value="ECO:0007669"/>
    <property type="project" value="InterPro"/>
</dbReference>
<dbReference type="PANTHER" id="PTHR43447">
    <property type="entry name" value="ALPHA-AMYLASE"/>
    <property type="match status" value="1"/>
</dbReference>
<dbReference type="SMART" id="SM00632">
    <property type="entry name" value="Aamy_C"/>
    <property type="match status" value="1"/>
</dbReference>
<keyword evidence="8 14" id="KW-0378">Hydrolase</keyword>
<evidence type="ECO:0000256" key="9">
    <source>
        <dbReference type="ARBA" id="ARBA00022837"/>
    </source>
</evidence>
<dbReference type="Gene3D" id="2.60.40.1180">
    <property type="entry name" value="Golgi alpha-mannosidase II"/>
    <property type="match status" value="1"/>
</dbReference>
<keyword evidence="15" id="KW-0472">Membrane</keyword>
<dbReference type="Proteomes" id="UP001381693">
    <property type="component" value="Unassembled WGS sequence"/>
</dbReference>
<dbReference type="InterPro" id="IPR017853">
    <property type="entry name" value="GH"/>
</dbReference>
<evidence type="ECO:0000256" key="3">
    <source>
        <dbReference type="ARBA" id="ARBA00001923"/>
    </source>
</evidence>
<evidence type="ECO:0000313" key="18">
    <source>
        <dbReference type="EMBL" id="KAK7085956.1"/>
    </source>
</evidence>
<comment type="caution">
    <text evidence="18">The sequence shown here is derived from an EMBL/GenBank/DDBJ whole genome shotgun (WGS) entry which is preliminary data.</text>
</comment>
<dbReference type="InterPro" id="IPR006047">
    <property type="entry name" value="GH13_cat_dom"/>
</dbReference>
<feature type="domain" description="Glycosyl hydrolase family 13 catalytic" evidence="17">
    <location>
        <begin position="77"/>
        <end position="455"/>
    </location>
</feature>
<evidence type="ECO:0000256" key="11">
    <source>
        <dbReference type="ARBA" id="ARBA00023277"/>
    </source>
</evidence>
<evidence type="ECO:0000256" key="4">
    <source>
        <dbReference type="ARBA" id="ARBA00008061"/>
    </source>
</evidence>
<evidence type="ECO:0000256" key="13">
    <source>
        <dbReference type="RuleBase" id="RU003615"/>
    </source>
</evidence>
<dbReference type="EMBL" id="JAXCGZ010000453">
    <property type="protein sequence ID" value="KAK7085956.1"/>
    <property type="molecule type" value="Genomic_DNA"/>
</dbReference>
<dbReference type="GO" id="GO:0004556">
    <property type="term" value="F:alpha-amylase activity"/>
    <property type="evidence" value="ECO:0007669"/>
    <property type="project" value="UniProtKB-UniRule"/>
</dbReference>
<accession>A0AAN9A9E9</accession>
<keyword evidence="9" id="KW-0106">Calcium</keyword>
<evidence type="ECO:0000256" key="6">
    <source>
        <dbReference type="ARBA" id="ARBA00012595"/>
    </source>
</evidence>
<comment type="cofactor">
    <cofactor evidence="2">
        <name>Ca(2+)</name>
        <dbReference type="ChEBI" id="CHEBI:29108"/>
    </cofactor>
</comment>
<protein>
    <recommendedName>
        <fullName evidence="6 14">Alpha-amylase</fullName>
        <ecNumber evidence="6 14">3.2.1.1</ecNumber>
    </recommendedName>
</protein>
<keyword evidence="19" id="KW-1185">Reference proteome</keyword>
<dbReference type="InterPro" id="IPR006046">
    <property type="entry name" value="Alpha_amylase"/>
</dbReference>
<comment type="similarity">
    <text evidence="4 13">Belongs to the glycosyl hydrolase 13 family.</text>
</comment>
<dbReference type="SUPFAM" id="SSF51445">
    <property type="entry name" value="(Trans)glycosidases"/>
    <property type="match status" value="1"/>
</dbReference>
<keyword evidence="12 14" id="KW-0326">Glycosidase</keyword>
<dbReference type="AlphaFoldDB" id="A0AAN9A9E9"/>
<keyword evidence="10" id="KW-0868">Chloride</keyword>
<evidence type="ECO:0000256" key="7">
    <source>
        <dbReference type="ARBA" id="ARBA00022723"/>
    </source>
</evidence>
<sequence>MYTCPLPPNKPCTPSKLALQYGRLYLGLCNYVATLKTDTLMCLLAVVLIYVIFACALARGTEAQTVGLENPACDGKTVLVHLFEWKWTDIALECERFLASGGYCGVQLSPPHEHVIITAEYPYPWWQRYQPVSYKLGSRSGTEEEFTDMVQRCNAVGVRIFVDGVINHMAGVDRQGVGSAGSPFDSMGDNRDFPGVPYTPDDFTPRSMCNSGSGSVDNYGDPENVRNCYLVGLADLYGATDYVRQKVAEYFNKMIDIGIAGFRIDAAKHMWPADIQAVQDLLHDLNVDQGFPAGTKPFFAHEVIDRNDGAVTVQEYYGLGRVTEFRYCQKIAWGIQDPNQLYGVYDPGWGMADPDKAFVFVDNHDNQRGHGGAGDTLTHKWPHDYRLGVAFTLAQPYGFTRIMSSYYFGDDSDQGPPHNSDYSTANVVITSDNQCSGGWVCEHRWPSIYKMVRFRNAVGNTNWENYFCDGNIVAFSRGNLGFFAMIKYGTMSQTLQTGMPAGAYEDIVSCQTVNVNADGTALISISNEEEPVLAICQGCTCEEPPVVTATPGPDQTTPTTTQGPTAPPIIDGIHRTVVFMQKQTNVGQDLFVRGGIDAGQRPGCTSDVTTDPCAIDHTINSLGDTSHYDKYNSWSVGDTRLDWMGAESGQGTYSGQPASGTPLAWTSNQPGNPGYQDLNEWGDHYWMVDADMDCSQTEEGWFEVKAFVTNAGSGWEGDISQVASCSGTAGGGAPYTSNNHLGRCGYVNVFTFDSPGCIINLFP</sequence>
<evidence type="ECO:0000256" key="8">
    <source>
        <dbReference type="ARBA" id="ARBA00022801"/>
    </source>
</evidence>
<comment type="catalytic activity">
    <reaction evidence="1 14">
        <text>Endohydrolysis of (1-&gt;4)-alpha-D-glucosidic linkages in polysaccharides containing three or more (1-&gt;4)-alpha-linked D-glucose units.</text>
        <dbReference type="EC" id="3.2.1.1"/>
    </reaction>
</comment>
<keyword evidence="11 14" id="KW-0119">Carbohydrate metabolism</keyword>
<evidence type="ECO:0000259" key="16">
    <source>
        <dbReference type="SMART" id="SM00632"/>
    </source>
</evidence>
<dbReference type="SUPFAM" id="SSF51011">
    <property type="entry name" value="Glycosyl hydrolase domain"/>
    <property type="match status" value="1"/>
</dbReference>
<keyword evidence="15" id="KW-0812">Transmembrane</keyword>
<keyword evidence="15" id="KW-1133">Transmembrane helix</keyword>
<evidence type="ECO:0000256" key="15">
    <source>
        <dbReference type="SAM" id="Phobius"/>
    </source>
</evidence>
<name>A0AAN9A9E9_HALRR</name>
<dbReference type="InterPro" id="IPR031319">
    <property type="entry name" value="A-amylase_C"/>
</dbReference>
<dbReference type="Gene3D" id="3.20.20.80">
    <property type="entry name" value="Glycosidases"/>
    <property type="match status" value="1"/>
</dbReference>
<evidence type="ECO:0000259" key="17">
    <source>
        <dbReference type="SMART" id="SM00642"/>
    </source>
</evidence>
<evidence type="ECO:0000256" key="2">
    <source>
        <dbReference type="ARBA" id="ARBA00001913"/>
    </source>
</evidence>
<dbReference type="Pfam" id="PF00128">
    <property type="entry name" value="Alpha-amylase"/>
    <property type="match status" value="1"/>
</dbReference>
<gene>
    <name evidence="18" type="ORF">SK128_005871</name>
</gene>
<dbReference type="InterPro" id="IPR013780">
    <property type="entry name" value="Glyco_hydro_b"/>
</dbReference>
<evidence type="ECO:0000256" key="5">
    <source>
        <dbReference type="ARBA" id="ARBA00011245"/>
    </source>
</evidence>
<reference evidence="18 19" key="1">
    <citation type="submission" date="2023-11" db="EMBL/GenBank/DDBJ databases">
        <title>Halocaridina rubra genome assembly.</title>
        <authorList>
            <person name="Smith C."/>
        </authorList>
    </citation>
    <scope>NUCLEOTIDE SEQUENCE [LARGE SCALE GENOMIC DNA]</scope>
    <source>
        <strain evidence="18">EP-1</strain>
        <tissue evidence="18">Whole</tissue>
    </source>
</reference>
<organism evidence="18 19">
    <name type="scientific">Halocaridina rubra</name>
    <name type="common">Hawaiian red shrimp</name>
    <dbReference type="NCBI Taxonomy" id="373956"/>
    <lineage>
        <taxon>Eukaryota</taxon>
        <taxon>Metazoa</taxon>
        <taxon>Ecdysozoa</taxon>
        <taxon>Arthropoda</taxon>
        <taxon>Crustacea</taxon>
        <taxon>Multicrustacea</taxon>
        <taxon>Malacostraca</taxon>
        <taxon>Eumalacostraca</taxon>
        <taxon>Eucarida</taxon>
        <taxon>Decapoda</taxon>
        <taxon>Pleocyemata</taxon>
        <taxon>Caridea</taxon>
        <taxon>Atyoidea</taxon>
        <taxon>Atyidae</taxon>
        <taxon>Halocaridina</taxon>
    </lineage>
</organism>
<dbReference type="EC" id="3.2.1.1" evidence="6 14"/>
<keyword evidence="7" id="KW-0479">Metal-binding</keyword>
<evidence type="ECO:0000256" key="10">
    <source>
        <dbReference type="ARBA" id="ARBA00023214"/>
    </source>
</evidence>
<evidence type="ECO:0000256" key="14">
    <source>
        <dbReference type="RuleBase" id="RU361134"/>
    </source>
</evidence>
<dbReference type="SMART" id="SM00642">
    <property type="entry name" value="Aamy"/>
    <property type="match status" value="1"/>
</dbReference>
<proteinExistence type="inferred from homology"/>
<dbReference type="CDD" id="cd11317">
    <property type="entry name" value="AmyAc_bac_euk_AmyA"/>
    <property type="match status" value="1"/>
</dbReference>
<evidence type="ECO:0000313" key="19">
    <source>
        <dbReference type="Proteomes" id="UP001381693"/>
    </source>
</evidence>
<evidence type="ECO:0000256" key="1">
    <source>
        <dbReference type="ARBA" id="ARBA00000548"/>
    </source>
</evidence>
<dbReference type="PRINTS" id="PR00110">
    <property type="entry name" value="ALPHAAMYLASE"/>
</dbReference>
<dbReference type="GO" id="GO:0046872">
    <property type="term" value="F:metal ion binding"/>
    <property type="evidence" value="ECO:0007669"/>
    <property type="project" value="UniProtKB-KW"/>
</dbReference>
<evidence type="ECO:0000256" key="12">
    <source>
        <dbReference type="ARBA" id="ARBA00023295"/>
    </source>
</evidence>
<comment type="subunit">
    <text evidence="5">Monomer.</text>
</comment>
<feature type="domain" description="Alpha-amylase C-terminal" evidence="16">
    <location>
        <begin position="464"/>
        <end position="540"/>
    </location>
</feature>
<comment type="cofactor">
    <cofactor evidence="3">
        <name>chloride</name>
        <dbReference type="ChEBI" id="CHEBI:17996"/>
    </cofactor>
</comment>